<dbReference type="PROSITE" id="PS50893">
    <property type="entry name" value="ABC_TRANSPORTER_2"/>
    <property type="match status" value="1"/>
</dbReference>
<evidence type="ECO:0000259" key="8">
    <source>
        <dbReference type="PROSITE" id="PS50893"/>
    </source>
</evidence>
<feature type="domain" description="ABC transmembrane type-1" evidence="9">
    <location>
        <begin position="36"/>
        <end position="319"/>
    </location>
</feature>
<comment type="subcellular location">
    <subcellularLocation>
        <location evidence="1">Cell membrane</location>
        <topology evidence="1">Multi-pass membrane protein</topology>
    </subcellularLocation>
</comment>
<dbReference type="InterPro" id="IPR011527">
    <property type="entry name" value="ABC1_TM_dom"/>
</dbReference>
<dbReference type="SUPFAM" id="SSF52540">
    <property type="entry name" value="P-loop containing nucleoside triphosphate hydrolases"/>
    <property type="match status" value="1"/>
</dbReference>
<keyword evidence="3" id="KW-0547">Nucleotide-binding</keyword>
<feature type="transmembrane region" description="Helical" evidence="7">
    <location>
        <begin position="72"/>
        <end position="93"/>
    </location>
</feature>
<evidence type="ECO:0000256" key="4">
    <source>
        <dbReference type="ARBA" id="ARBA00022840"/>
    </source>
</evidence>
<organism evidence="10 11">
    <name type="scientific">Aquimarina rubra</name>
    <dbReference type="NCBI Taxonomy" id="1920033"/>
    <lineage>
        <taxon>Bacteria</taxon>
        <taxon>Pseudomonadati</taxon>
        <taxon>Bacteroidota</taxon>
        <taxon>Flavobacteriia</taxon>
        <taxon>Flavobacteriales</taxon>
        <taxon>Flavobacteriaceae</taxon>
        <taxon>Aquimarina</taxon>
    </lineage>
</organism>
<dbReference type="Gene3D" id="1.20.1560.10">
    <property type="entry name" value="ABC transporter type 1, transmembrane domain"/>
    <property type="match status" value="1"/>
</dbReference>
<feature type="transmembrane region" description="Helical" evidence="7">
    <location>
        <begin position="173"/>
        <end position="194"/>
    </location>
</feature>
<comment type="caution">
    <text evidence="10">The sequence shown here is derived from an EMBL/GenBank/DDBJ whole genome shotgun (WGS) entry which is preliminary data.</text>
</comment>
<dbReference type="SMART" id="SM00382">
    <property type="entry name" value="AAA"/>
    <property type="match status" value="1"/>
</dbReference>
<feature type="transmembrane region" description="Helical" evidence="7">
    <location>
        <begin position="34"/>
        <end position="52"/>
    </location>
</feature>
<dbReference type="PROSITE" id="PS00211">
    <property type="entry name" value="ABC_TRANSPORTER_1"/>
    <property type="match status" value="1"/>
</dbReference>
<keyword evidence="2 7" id="KW-0812">Transmembrane</keyword>
<dbReference type="GO" id="GO:0005524">
    <property type="term" value="F:ATP binding"/>
    <property type="evidence" value="ECO:0007669"/>
    <property type="project" value="UniProtKB-KW"/>
</dbReference>
<keyword evidence="5 7" id="KW-1133">Transmembrane helix</keyword>
<dbReference type="InterPro" id="IPR017871">
    <property type="entry name" value="ABC_transporter-like_CS"/>
</dbReference>
<dbReference type="InterPro" id="IPR027417">
    <property type="entry name" value="P-loop_NTPase"/>
</dbReference>
<accession>A0ABW5LLN4</accession>
<dbReference type="SUPFAM" id="SSF90123">
    <property type="entry name" value="ABC transporter transmembrane region"/>
    <property type="match status" value="1"/>
</dbReference>
<dbReference type="InterPro" id="IPR003439">
    <property type="entry name" value="ABC_transporter-like_ATP-bd"/>
</dbReference>
<dbReference type="PROSITE" id="PS50929">
    <property type="entry name" value="ABC_TM1F"/>
    <property type="match status" value="1"/>
</dbReference>
<dbReference type="Pfam" id="PF00005">
    <property type="entry name" value="ABC_tran"/>
    <property type="match status" value="1"/>
</dbReference>
<feature type="domain" description="ABC transporter" evidence="8">
    <location>
        <begin position="353"/>
        <end position="587"/>
    </location>
</feature>
<evidence type="ECO:0000256" key="5">
    <source>
        <dbReference type="ARBA" id="ARBA00022989"/>
    </source>
</evidence>
<keyword evidence="4 10" id="KW-0067">ATP-binding</keyword>
<evidence type="ECO:0000259" key="9">
    <source>
        <dbReference type="PROSITE" id="PS50929"/>
    </source>
</evidence>
<keyword evidence="6 7" id="KW-0472">Membrane</keyword>
<evidence type="ECO:0000256" key="3">
    <source>
        <dbReference type="ARBA" id="ARBA00022741"/>
    </source>
</evidence>
<feature type="transmembrane region" description="Helical" evidence="7">
    <location>
        <begin position="290"/>
        <end position="308"/>
    </location>
</feature>
<protein>
    <submittedName>
        <fullName evidence="10">ABC transporter ATP-binding protein</fullName>
    </submittedName>
</protein>
<evidence type="ECO:0000256" key="7">
    <source>
        <dbReference type="SAM" id="Phobius"/>
    </source>
</evidence>
<gene>
    <name evidence="10" type="ORF">ACFSR1_18905</name>
</gene>
<dbReference type="Gene3D" id="3.40.50.300">
    <property type="entry name" value="P-loop containing nucleotide triphosphate hydrolases"/>
    <property type="match status" value="1"/>
</dbReference>
<name>A0ABW5LLN4_9FLAO</name>
<dbReference type="PANTHER" id="PTHR43394:SF1">
    <property type="entry name" value="ATP-BINDING CASSETTE SUB-FAMILY B MEMBER 10, MITOCHONDRIAL"/>
    <property type="match status" value="1"/>
</dbReference>
<reference evidence="11" key="1">
    <citation type="journal article" date="2019" name="Int. J. Syst. Evol. Microbiol.">
        <title>The Global Catalogue of Microorganisms (GCM) 10K type strain sequencing project: providing services to taxonomists for standard genome sequencing and annotation.</title>
        <authorList>
            <consortium name="The Broad Institute Genomics Platform"/>
            <consortium name="The Broad Institute Genome Sequencing Center for Infectious Disease"/>
            <person name="Wu L."/>
            <person name="Ma J."/>
        </authorList>
    </citation>
    <scope>NUCLEOTIDE SEQUENCE [LARGE SCALE GENOMIC DNA]</scope>
    <source>
        <strain evidence="11">KCTC 52274</strain>
    </source>
</reference>
<sequence length="591" mass="65176">MREFQNNNTSKDKTKSKVTILQAFKTIIWPRRGLVLIGLILIFFNRVAGLVLPWKSKALLDEVVPSKNMALLYELLIIVGVAILIQATTSFLLTRVLSVQAQFLISELRAQVQKKVLSLPISFFDNTKSGALVSRIMSDVEGVRNLIGTGLVQLVGGIFTAIVSVVLLIDINFWMTLFVLIPITLFGIVALKAFKYIRPIFRKRGVINAEVKGRLTETLAGVRVIKGFGAEEQESKVFEEGVDRLFQNVKKSLTATALMTSSSTFLLAGIASTGIMGIGGYYMMEGTMTAGQFLSFTMYLAFMIAPIVQMSNIGSQLTEALAGLDRTEELMNMDPEEDPENRTVQLENIKGDIIFDNVSFSYEEGKEVLHNISFRAPSGTVTALVGSSGSGKSTIAGLSATFLNPKSGLITIDSHDISKVNLSSYRRNLGVVLQDEFLFEGTIRENILFPRPDASEERLQQAVKAAYVNEFTDRFDDGLDTLIGERGVKLSGGQRQRIAIARAILADPKIIILDEATSNLDTESEALIQKSLGELMKGRTTFVIAHRLSTIKKADQILVIESGNIAERGTHEELIEAEGRYFDLYTYQARI</sequence>
<evidence type="ECO:0000313" key="10">
    <source>
        <dbReference type="EMBL" id="MFD2564756.1"/>
    </source>
</evidence>
<dbReference type="InterPro" id="IPR003593">
    <property type="entry name" value="AAA+_ATPase"/>
</dbReference>
<feature type="transmembrane region" description="Helical" evidence="7">
    <location>
        <begin position="265"/>
        <end position="284"/>
    </location>
</feature>
<evidence type="ECO:0000313" key="11">
    <source>
        <dbReference type="Proteomes" id="UP001597319"/>
    </source>
</evidence>
<dbReference type="InterPro" id="IPR036640">
    <property type="entry name" value="ABC1_TM_sf"/>
</dbReference>
<dbReference type="InterPro" id="IPR039421">
    <property type="entry name" value="Type_1_exporter"/>
</dbReference>
<dbReference type="CDD" id="cd07346">
    <property type="entry name" value="ABC_6TM_exporters"/>
    <property type="match status" value="1"/>
</dbReference>
<evidence type="ECO:0000256" key="2">
    <source>
        <dbReference type="ARBA" id="ARBA00022692"/>
    </source>
</evidence>
<dbReference type="Proteomes" id="UP001597319">
    <property type="component" value="Unassembled WGS sequence"/>
</dbReference>
<dbReference type="EMBL" id="JBHULE010000022">
    <property type="protein sequence ID" value="MFD2564756.1"/>
    <property type="molecule type" value="Genomic_DNA"/>
</dbReference>
<proteinExistence type="predicted"/>
<evidence type="ECO:0000256" key="1">
    <source>
        <dbReference type="ARBA" id="ARBA00004651"/>
    </source>
</evidence>
<keyword evidence="11" id="KW-1185">Reference proteome</keyword>
<dbReference type="Pfam" id="PF00664">
    <property type="entry name" value="ABC_membrane"/>
    <property type="match status" value="1"/>
</dbReference>
<dbReference type="RefSeq" id="WP_378294615.1">
    <property type="nucleotide sequence ID" value="NZ_JBHULE010000022.1"/>
</dbReference>
<feature type="transmembrane region" description="Helical" evidence="7">
    <location>
        <begin position="145"/>
        <end position="167"/>
    </location>
</feature>
<evidence type="ECO:0000256" key="6">
    <source>
        <dbReference type="ARBA" id="ARBA00023136"/>
    </source>
</evidence>
<dbReference type="PANTHER" id="PTHR43394">
    <property type="entry name" value="ATP-DEPENDENT PERMEASE MDL1, MITOCHONDRIAL"/>
    <property type="match status" value="1"/>
</dbReference>